<dbReference type="CDD" id="cd06664">
    <property type="entry name" value="IscU_like"/>
    <property type="match status" value="1"/>
</dbReference>
<accession>A0A010SKE7</accession>
<evidence type="ECO:0000259" key="2">
    <source>
        <dbReference type="Pfam" id="PF01592"/>
    </source>
</evidence>
<gene>
    <name evidence="3" type="ORF">HK44_007325</name>
</gene>
<dbReference type="eggNOG" id="COG0822">
    <property type="taxonomic scope" value="Bacteria"/>
</dbReference>
<dbReference type="Gene3D" id="3.90.1010.10">
    <property type="match status" value="1"/>
</dbReference>
<evidence type="ECO:0000313" key="4">
    <source>
        <dbReference type="Proteomes" id="UP000022611"/>
    </source>
</evidence>
<dbReference type="Pfam" id="PF01592">
    <property type="entry name" value="NifU_N"/>
    <property type="match status" value="1"/>
</dbReference>
<evidence type="ECO:0000256" key="1">
    <source>
        <dbReference type="ARBA" id="ARBA00006420"/>
    </source>
</evidence>
<name>A0A010SKE7_PSEFL</name>
<dbReference type="SUPFAM" id="SSF82649">
    <property type="entry name" value="SufE/NifU"/>
    <property type="match status" value="1"/>
</dbReference>
<dbReference type="FunFam" id="3.90.1010.10:FF:000002">
    <property type="entry name" value="Iron-sulfur cluster assembly scaffold protein NifU"/>
    <property type="match status" value="1"/>
</dbReference>
<dbReference type="OrthoDB" id="9804157at2"/>
<dbReference type="Proteomes" id="UP000022611">
    <property type="component" value="Unassembled WGS sequence"/>
</dbReference>
<dbReference type="HOGENOM" id="CLU_079283_4_0_6"/>
<dbReference type="GO" id="GO:0005506">
    <property type="term" value="F:iron ion binding"/>
    <property type="evidence" value="ECO:0007669"/>
    <property type="project" value="InterPro"/>
</dbReference>
<comment type="caution">
    <text evidence="3">The sequence shown here is derived from an EMBL/GenBank/DDBJ whole genome shotgun (WGS) entry which is preliminary data.</text>
</comment>
<dbReference type="GO" id="GO:0051536">
    <property type="term" value="F:iron-sulfur cluster binding"/>
    <property type="evidence" value="ECO:0007669"/>
    <property type="project" value="InterPro"/>
</dbReference>
<dbReference type="NCBIfam" id="TIGR01994">
    <property type="entry name" value="SUF_scaf_2"/>
    <property type="match status" value="1"/>
</dbReference>
<protein>
    <submittedName>
        <fullName evidence="3">Nitrogen fixation protein NifU</fullName>
    </submittedName>
</protein>
<comment type="similarity">
    <text evidence="1">Belongs to the NifU family.</text>
</comment>
<dbReference type="GO" id="GO:0016226">
    <property type="term" value="P:iron-sulfur cluster assembly"/>
    <property type="evidence" value="ECO:0007669"/>
    <property type="project" value="InterPro"/>
</dbReference>
<organism evidence="3 4">
    <name type="scientific">Pseudomonas fluorescens HK44</name>
    <dbReference type="NCBI Taxonomy" id="1042209"/>
    <lineage>
        <taxon>Bacteria</taxon>
        <taxon>Pseudomonadati</taxon>
        <taxon>Pseudomonadota</taxon>
        <taxon>Gammaproteobacteria</taxon>
        <taxon>Pseudomonadales</taxon>
        <taxon>Pseudomonadaceae</taxon>
        <taxon>Pseudomonas</taxon>
    </lineage>
</organism>
<dbReference type="PANTHER" id="PTHR10093">
    <property type="entry name" value="IRON-SULFUR CLUSTER ASSEMBLY ENZYME NIFU HOMOLOG"/>
    <property type="match status" value="1"/>
</dbReference>
<feature type="domain" description="NIF system FeS cluster assembly NifU N-terminal" evidence="2">
    <location>
        <begin position="10"/>
        <end position="130"/>
    </location>
</feature>
<dbReference type="PATRIC" id="fig|1042209.11.peg.3846"/>
<dbReference type="InterPro" id="IPR002871">
    <property type="entry name" value="NIF_FeS_clus_asmbl_NifU_N"/>
</dbReference>
<dbReference type="AlphaFoldDB" id="A0A010SKE7"/>
<sequence>MSGDELRDLYQDVIIDHGKRPRNFHPLEDATCTAEGFNPLCGDQLKIYLKLANGVIEDISFQGVGCAISQASASLMTLAVKGKKPAEAQALFARVHTLLTEGPNARVTPAELGKLAVLSGVWEFPVRVKCATLAWHTLRSALEGGASQVTTE</sequence>
<dbReference type="RefSeq" id="WP_019690258.1">
    <property type="nucleotide sequence ID" value="NZ_AFOY02000015.1"/>
</dbReference>
<proteinExistence type="inferred from homology"/>
<reference evidence="3 4" key="1">
    <citation type="journal article" date="2011" name="J. Bacteriol.">
        <title>Draft genome sequence of the polycyclic aromatic hydrocarbon-degrading, genetically engineered bioluminescent bioreporter Pseudomonas fluorescens HK44.</title>
        <authorList>
            <person name="Chauhan A."/>
            <person name="Layton A.C."/>
            <person name="Williams D.E."/>
            <person name="Smartt A.E."/>
            <person name="Ripp S."/>
            <person name="Karpinets T.V."/>
            <person name="Brown S.D."/>
            <person name="Sayler G.S."/>
        </authorList>
    </citation>
    <scope>NUCLEOTIDE SEQUENCE [LARGE SCALE GENOMIC DNA]</scope>
    <source>
        <strain evidence="3 4">HK44</strain>
    </source>
</reference>
<evidence type="ECO:0000313" key="3">
    <source>
        <dbReference type="EMBL" id="EXF93480.1"/>
    </source>
</evidence>
<dbReference type="EMBL" id="AFOY02000015">
    <property type="protein sequence ID" value="EXF93480.1"/>
    <property type="molecule type" value="Genomic_DNA"/>
</dbReference>